<dbReference type="EMBL" id="BTGU01000057">
    <property type="protein sequence ID" value="GMN55499.1"/>
    <property type="molecule type" value="Genomic_DNA"/>
</dbReference>
<dbReference type="Proteomes" id="UP001187192">
    <property type="component" value="Unassembled WGS sequence"/>
</dbReference>
<comment type="caution">
    <text evidence="1">The sequence shown here is derived from an EMBL/GenBank/DDBJ whole genome shotgun (WGS) entry which is preliminary data.</text>
</comment>
<evidence type="ECO:0000313" key="2">
    <source>
        <dbReference type="Proteomes" id="UP001187192"/>
    </source>
</evidence>
<dbReference type="AlphaFoldDB" id="A0AA88AH47"/>
<accession>A0AA88AH47</accession>
<dbReference type="Pfam" id="PF03140">
    <property type="entry name" value="DUF247"/>
    <property type="match status" value="1"/>
</dbReference>
<name>A0AA88AH47_FICCA</name>
<evidence type="ECO:0000313" key="1">
    <source>
        <dbReference type="EMBL" id="GMN55499.1"/>
    </source>
</evidence>
<organism evidence="1 2">
    <name type="scientific">Ficus carica</name>
    <name type="common">Common fig</name>
    <dbReference type="NCBI Taxonomy" id="3494"/>
    <lineage>
        <taxon>Eukaryota</taxon>
        <taxon>Viridiplantae</taxon>
        <taxon>Streptophyta</taxon>
        <taxon>Embryophyta</taxon>
        <taxon>Tracheophyta</taxon>
        <taxon>Spermatophyta</taxon>
        <taxon>Magnoliopsida</taxon>
        <taxon>eudicotyledons</taxon>
        <taxon>Gunneridae</taxon>
        <taxon>Pentapetalae</taxon>
        <taxon>rosids</taxon>
        <taxon>fabids</taxon>
        <taxon>Rosales</taxon>
        <taxon>Moraceae</taxon>
        <taxon>Ficeae</taxon>
        <taxon>Ficus</taxon>
    </lineage>
</organism>
<dbReference type="InterPro" id="IPR004158">
    <property type="entry name" value="DUF247_pln"/>
</dbReference>
<dbReference type="PANTHER" id="PTHR31549:SF191">
    <property type="entry name" value="DUF247 DOMAIN PROTEIN"/>
    <property type="match status" value="1"/>
</dbReference>
<proteinExistence type="predicted"/>
<keyword evidence="2" id="KW-1185">Reference proteome</keyword>
<gene>
    <name evidence="1" type="ORF">TIFTF001_024624</name>
</gene>
<protein>
    <submittedName>
        <fullName evidence="1">Uncharacterized protein</fullName>
    </submittedName>
</protein>
<dbReference type="PANTHER" id="PTHR31549">
    <property type="entry name" value="PROTEIN, PUTATIVE (DUF247)-RELATED-RELATED"/>
    <property type="match status" value="1"/>
</dbReference>
<sequence>MQAEKYKPKLVAKFIINSDLAIEALYNKIKSRIKDLKECFEEDVIKEYDDDFLSWMLFFDGCSTLQFISSYDQGHELLEVFSLKTDQVAYAQQDLFLLRNQIPFFSPEVVDGVSQGLRKAEEFGQNVHTLQCHDTKKVHEKVRDRH</sequence>
<reference evidence="1" key="1">
    <citation type="submission" date="2023-07" db="EMBL/GenBank/DDBJ databases">
        <title>draft genome sequence of fig (Ficus carica).</title>
        <authorList>
            <person name="Takahashi T."/>
            <person name="Nishimura K."/>
        </authorList>
    </citation>
    <scope>NUCLEOTIDE SEQUENCE</scope>
</reference>